<evidence type="ECO:0000259" key="2">
    <source>
        <dbReference type="Pfam" id="PF01693"/>
    </source>
</evidence>
<dbReference type="Pfam" id="PF01693">
    <property type="entry name" value="Cauli_VI"/>
    <property type="match status" value="1"/>
</dbReference>
<dbReference type="AlphaFoldDB" id="A0A811PDT7"/>
<protein>
    <submittedName>
        <fullName evidence="4">Uncharacterized protein</fullName>
    </submittedName>
</protein>
<keyword evidence="5" id="KW-1185">Reference proteome</keyword>
<feature type="domain" description="Ribonuclease H1 N-terminal" evidence="2">
    <location>
        <begin position="276"/>
        <end position="316"/>
    </location>
</feature>
<evidence type="ECO:0000259" key="3">
    <source>
        <dbReference type="Pfam" id="PF12776"/>
    </source>
</evidence>
<dbReference type="OrthoDB" id="686674at2759"/>
<accession>A0A811PDT7</accession>
<dbReference type="Pfam" id="PF12776">
    <property type="entry name" value="Myb_DNA-bind_3"/>
    <property type="match status" value="1"/>
</dbReference>
<dbReference type="InterPro" id="IPR037056">
    <property type="entry name" value="RNase_H1_N_sf"/>
</dbReference>
<sequence>MSTYVLSKFSDLVTEGVRTDKGFKDCHVNAVARELQSYIGQQVSGTQVYNHLRKWRTKWVKICRLKDLSGANWDEDLCMITLDPKHYHGHVKDHSKDAEFLNVPIVNYQYMQTIFGCGVATGRFAMGSNEALDQPAAEPETIDVDSNEAPPATKEDTAALKDKDKSDDKKKRKRMLNQDDVALMTGFTDAIWGLNAALSEGNHSEAAPGIYEAVMGCPNFSRSDLMTCLNYLMDHKAPAMVFVEMSPSDKELWINTHLAKLNDITCESVVSVMKNKFYVVFVGRKPGVYTTWMDCHRQVSGYANNLHSSFASRAEVEQALFKYQQAQAKPNVEEIVKEVGKEKADVKINFLSTKDLCVVLLLVVVVFQAYLLHLK</sequence>
<proteinExistence type="predicted"/>
<evidence type="ECO:0000256" key="1">
    <source>
        <dbReference type="SAM" id="MobiDB-lite"/>
    </source>
</evidence>
<dbReference type="PANTHER" id="PTHR47127">
    <property type="entry name" value="10A19I.15"/>
    <property type="match status" value="1"/>
</dbReference>
<reference evidence="4" key="1">
    <citation type="submission" date="2020-10" db="EMBL/GenBank/DDBJ databases">
        <authorList>
            <person name="Han B."/>
            <person name="Lu T."/>
            <person name="Zhao Q."/>
            <person name="Huang X."/>
            <person name="Zhao Y."/>
        </authorList>
    </citation>
    <scope>NUCLEOTIDE SEQUENCE</scope>
</reference>
<evidence type="ECO:0000313" key="4">
    <source>
        <dbReference type="EMBL" id="CAD6238101.1"/>
    </source>
</evidence>
<dbReference type="SUPFAM" id="SSF55658">
    <property type="entry name" value="L9 N-domain-like"/>
    <property type="match status" value="1"/>
</dbReference>
<name>A0A811PDT7_9POAL</name>
<feature type="domain" description="Myb/SANT-like" evidence="3">
    <location>
        <begin position="6"/>
        <end position="81"/>
    </location>
</feature>
<feature type="compositionally biased region" description="Basic and acidic residues" evidence="1">
    <location>
        <begin position="153"/>
        <end position="169"/>
    </location>
</feature>
<organism evidence="4 5">
    <name type="scientific">Miscanthus lutarioriparius</name>
    <dbReference type="NCBI Taxonomy" id="422564"/>
    <lineage>
        <taxon>Eukaryota</taxon>
        <taxon>Viridiplantae</taxon>
        <taxon>Streptophyta</taxon>
        <taxon>Embryophyta</taxon>
        <taxon>Tracheophyta</taxon>
        <taxon>Spermatophyta</taxon>
        <taxon>Magnoliopsida</taxon>
        <taxon>Liliopsida</taxon>
        <taxon>Poales</taxon>
        <taxon>Poaceae</taxon>
        <taxon>PACMAD clade</taxon>
        <taxon>Panicoideae</taxon>
        <taxon>Andropogonodae</taxon>
        <taxon>Andropogoneae</taxon>
        <taxon>Saccharinae</taxon>
        <taxon>Miscanthus</taxon>
    </lineage>
</organism>
<comment type="caution">
    <text evidence="4">The sequence shown here is derived from an EMBL/GenBank/DDBJ whole genome shotgun (WGS) entry which is preliminary data.</text>
</comment>
<dbReference type="Gene3D" id="3.40.970.10">
    <property type="entry name" value="Ribonuclease H1, N-terminal domain"/>
    <property type="match status" value="1"/>
</dbReference>
<dbReference type="Proteomes" id="UP000604825">
    <property type="component" value="Unassembled WGS sequence"/>
</dbReference>
<dbReference type="InterPro" id="IPR009027">
    <property type="entry name" value="Ribosomal_bL9/RNase_H1_N"/>
</dbReference>
<dbReference type="EMBL" id="CAJGYO010000006">
    <property type="protein sequence ID" value="CAD6238101.1"/>
    <property type="molecule type" value="Genomic_DNA"/>
</dbReference>
<evidence type="ECO:0000313" key="5">
    <source>
        <dbReference type="Proteomes" id="UP000604825"/>
    </source>
</evidence>
<feature type="region of interest" description="Disordered" evidence="1">
    <location>
        <begin position="132"/>
        <end position="173"/>
    </location>
</feature>
<dbReference type="InterPro" id="IPR024752">
    <property type="entry name" value="Myb/SANT-like_dom"/>
</dbReference>
<dbReference type="InterPro" id="IPR011320">
    <property type="entry name" value="RNase_H1_N"/>
</dbReference>
<gene>
    <name evidence="4" type="ORF">NCGR_LOCUS25429</name>
</gene>